<feature type="transmembrane region" description="Helical" evidence="1">
    <location>
        <begin position="73"/>
        <end position="94"/>
    </location>
</feature>
<feature type="transmembrane region" description="Helical" evidence="1">
    <location>
        <begin position="41"/>
        <end position="61"/>
    </location>
</feature>
<gene>
    <name evidence="2" type="ORF">OIDMADRAFT_126026</name>
</gene>
<organism evidence="2 3">
    <name type="scientific">Oidiodendron maius (strain Zn)</name>
    <dbReference type="NCBI Taxonomy" id="913774"/>
    <lineage>
        <taxon>Eukaryota</taxon>
        <taxon>Fungi</taxon>
        <taxon>Dikarya</taxon>
        <taxon>Ascomycota</taxon>
        <taxon>Pezizomycotina</taxon>
        <taxon>Leotiomycetes</taxon>
        <taxon>Leotiomycetes incertae sedis</taxon>
        <taxon>Myxotrichaceae</taxon>
        <taxon>Oidiodendron</taxon>
    </lineage>
</organism>
<dbReference type="EMBL" id="KN832878">
    <property type="protein sequence ID" value="KIM99778.1"/>
    <property type="molecule type" value="Genomic_DNA"/>
</dbReference>
<dbReference type="InParanoid" id="A0A0C3CLB7"/>
<feature type="transmembrane region" description="Helical" evidence="1">
    <location>
        <begin position="459"/>
        <end position="481"/>
    </location>
</feature>
<dbReference type="OrthoDB" id="3596604at2759"/>
<reference evidence="3" key="2">
    <citation type="submission" date="2015-01" db="EMBL/GenBank/DDBJ databases">
        <title>Evolutionary Origins and Diversification of the Mycorrhizal Mutualists.</title>
        <authorList>
            <consortium name="DOE Joint Genome Institute"/>
            <consortium name="Mycorrhizal Genomics Consortium"/>
            <person name="Kohler A."/>
            <person name="Kuo A."/>
            <person name="Nagy L.G."/>
            <person name="Floudas D."/>
            <person name="Copeland A."/>
            <person name="Barry K.W."/>
            <person name="Cichocki N."/>
            <person name="Veneault-Fourrey C."/>
            <person name="LaButti K."/>
            <person name="Lindquist E.A."/>
            <person name="Lipzen A."/>
            <person name="Lundell T."/>
            <person name="Morin E."/>
            <person name="Murat C."/>
            <person name="Riley R."/>
            <person name="Ohm R."/>
            <person name="Sun H."/>
            <person name="Tunlid A."/>
            <person name="Henrissat B."/>
            <person name="Grigoriev I.V."/>
            <person name="Hibbett D.S."/>
            <person name="Martin F."/>
        </authorList>
    </citation>
    <scope>NUCLEOTIDE SEQUENCE [LARGE SCALE GENOMIC DNA]</scope>
    <source>
        <strain evidence="3">Zn</strain>
    </source>
</reference>
<sequence length="560" mass="61020">MSDCSDAFGQGPRILDDAKLQGLHKHFHPRKQLRKLLRDGIVRWAVTALVILSLYLTLWRYSAKEVMSQTEKLEFNALVTGLSIALGLSIASSLKEIALEARWWILSRRKRSLHEVDLILNADSPAHLFRLLMVSRKANVILVVLLWLLLNLGAQIGVALLGLAYSVDTANTVGLTVNGSVTIPDMSALATPNSVSGPHSNIEDERALQYIANSFGVVAVALGYDDIDNMPQPRTLFSWENAAMYVGDNYTEYVFYDSSPDGSTSIATDRTMNSTGLCNSWPVVDGGDGSKSNITITVNSRGDRENIYIPVTAGLDQTTYFTYPSKSCGDGCSIITALEASNEAPFYYECNVTVTNVNNALRPEHEVASSLRTLAASAIALQGYISSSVTNDTGLQFHTYPAEYTYGTAQNGSAEDMGLQIAEFAMGVIAVAAQNNPQITVPGDQPYAGLTLNVSQWKYVHLILGLTAGLQFILFLVAAFISNQAIVKDRSHLAVARLLRPFVDQLGSSGSIATGKDISDAFGHEAKFIYSVDQAWQGDLLRLNMGQQKPVRRFPKGLYD</sequence>
<dbReference type="HOGENOM" id="CLU_030818_1_0_1"/>
<feature type="transmembrane region" description="Helical" evidence="1">
    <location>
        <begin position="140"/>
        <end position="165"/>
    </location>
</feature>
<accession>A0A0C3CLB7</accession>
<evidence type="ECO:0000313" key="3">
    <source>
        <dbReference type="Proteomes" id="UP000054321"/>
    </source>
</evidence>
<evidence type="ECO:0000256" key="1">
    <source>
        <dbReference type="SAM" id="Phobius"/>
    </source>
</evidence>
<keyword evidence="3" id="KW-1185">Reference proteome</keyword>
<name>A0A0C3CLB7_OIDMZ</name>
<dbReference type="Proteomes" id="UP000054321">
    <property type="component" value="Unassembled WGS sequence"/>
</dbReference>
<keyword evidence="1" id="KW-1133">Transmembrane helix</keyword>
<keyword evidence="1" id="KW-0812">Transmembrane</keyword>
<protein>
    <submittedName>
        <fullName evidence="2">Uncharacterized protein</fullName>
    </submittedName>
</protein>
<reference evidence="2 3" key="1">
    <citation type="submission" date="2014-04" db="EMBL/GenBank/DDBJ databases">
        <authorList>
            <consortium name="DOE Joint Genome Institute"/>
            <person name="Kuo A."/>
            <person name="Martino E."/>
            <person name="Perotto S."/>
            <person name="Kohler A."/>
            <person name="Nagy L.G."/>
            <person name="Floudas D."/>
            <person name="Copeland A."/>
            <person name="Barry K.W."/>
            <person name="Cichocki N."/>
            <person name="Veneault-Fourrey C."/>
            <person name="LaButti K."/>
            <person name="Lindquist E.A."/>
            <person name="Lipzen A."/>
            <person name="Lundell T."/>
            <person name="Morin E."/>
            <person name="Murat C."/>
            <person name="Sun H."/>
            <person name="Tunlid A."/>
            <person name="Henrissat B."/>
            <person name="Grigoriev I.V."/>
            <person name="Hibbett D.S."/>
            <person name="Martin F."/>
            <person name="Nordberg H.P."/>
            <person name="Cantor M.N."/>
            <person name="Hua S.X."/>
        </authorList>
    </citation>
    <scope>NUCLEOTIDE SEQUENCE [LARGE SCALE GENOMIC DNA]</scope>
    <source>
        <strain evidence="2 3">Zn</strain>
    </source>
</reference>
<dbReference type="AlphaFoldDB" id="A0A0C3CLB7"/>
<keyword evidence="1" id="KW-0472">Membrane</keyword>
<proteinExistence type="predicted"/>
<evidence type="ECO:0000313" key="2">
    <source>
        <dbReference type="EMBL" id="KIM99778.1"/>
    </source>
</evidence>